<proteinExistence type="predicted"/>
<dbReference type="Proteomes" id="UP001150259">
    <property type="component" value="Unassembled WGS sequence"/>
</dbReference>
<protein>
    <submittedName>
        <fullName evidence="4">TetR/AcrR family transcriptional regulator</fullName>
    </submittedName>
</protein>
<keyword evidence="5" id="KW-1185">Reference proteome</keyword>
<accession>A0ABT5GF69</accession>
<dbReference type="PROSITE" id="PS50977">
    <property type="entry name" value="HTH_TETR_2"/>
    <property type="match status" value="1"/>
</dbReference>
<organism evidence="4 5">
    <name type="scientific">Intrasporangium calvum</name>
    <dbReference type="NCBI Taxonomy" id="53358"/>
    <lineage>
        <taxon>Bacteria</taxon>
        <taxon>Bacillati</taxon>
        <taxon>Actinomycetota</taxon>
        <taxon>Actinomycetes</taxon>
        <taxon>Micrococcales</taxon>
        <taxon>Intrasporangiaceae</taxon>
        <taxon>Intrasporangium</taxon>
    </lineage>
</organism>
<dbReference type="InterPro" id="IPR001647">
    <property type="entry name" value="HTH_TetR"/>
</dbReference>
<evidence type="ECO:0000256" key="1">
    <source>
        <dbReference type="ARBA" id="ARBA00023125"/>
    </source>
</evidence>
<sequence>MKIETTPPRAYVMRERARAAERTGERILAAVTQLFVEMPLSQLTLAAVAQRAGVTVQTVIRRFGDRDGLLAAAAEQASGEIAAQRGEAPVGDVPAIVANLVEHYEMVGDLSLRLLAEEEGSPVIAEITTAARGYHRAWCQRVFGPSLDGLTGVERDRRLAQLVAVCDVYLWKLLRRDAGLSRRQVTVALTELLEPLTSTTAPGGSRGPR</sequence>
<dbReference type="EMBL" id="JAPFQL010000010">
    <property type="protein sequence ID" value="MDC5696331.1"/>
    <property type="molecule type" value="Genomic_DNA"/>
</dbReference>
<comment type="caution">
    <text evidence="4">The sequence shown here is derived from an EMBL/GenBank/DDBJ whole genome shotgun (WGS) entry which is preliminary data.</text>
</comment>
<dbReference type="Gene3D" id="1.10.357.10">
    <property type="entry name" value="Tetracycline Repressor, domain 2"/>
    <property type="match status" value="1"/>
</dbReference>
<dbReference type="SUPFAM" id="SSF46689">
    <property type="entry name" value="Homeodomain-like"/>
    <property type="match status" value="1"/>
</dbReference>
<evidence type="ECO:0000313" key="4">
    <source>
        <dbReference type="EMBL" id="MDC5696331.1"/>
    </source>
</evidence>
<dbReference type="InterPro" id="IPR009057">
    <property type="entry name" value="Homeodomain-like_sf"/>
</dbReference>
<evidence type="ECO:0000256" key="2">
    <source>
        <dbReference type="PROSITE-ProRule" id="PRU00335"/>
    </source>
</evidence>
<keyword evidence="1 2" id="KW-0238">DNA-binding</keyword>
<dbReference type="Pfam" id="PF00440">
    <property type="entry name" value="TetR_N"/>
    <property type="match status" value="1"/>
</dbReference>
<name>A0ABT5GF69_9MICO</name>
<dbReference type="InterPro" id="IPR050109">
    <property type="entry name" value="HTH-type_TetR-like_transc_reg"/>
</dbReference>
<dbReference type="RefSeq" id="WP_272460908.1">
    <property type="nucleotide sequence ID" value="NZ_JAPFQL010000010.1"/>
</dbReference>
<dbReference type="PANTHER" id="PTHR30055:SF209">
    <property type="entry name" value="POSSIBLE TRANSCRIPTIONAL REGULATORY PROTEIN (PROBABLY TETR-FAMILY)"/>
    <property type="match status" value="1"/>
</dbReference>
<reference evidence="4 5" key="1">
    <citation type="submission" date="2022-11" db="EMBL/GenBank/DDBJ databases">
        <title>Anaerobic phenanthrene biodegradation by a DNRA strain PheN6.</title>
        <authorList>
            <person name="Zhang Z."/>
        </authorList>
    </citation>
    <scope>NUCLEOTIDE SEQUENCE [LARGE SCALE GENOMIC DNA]</scope>
    <source>
        <strain evidence="4 5">PheN6</strain>
    </source>
</reference>
<feature type="domain" description="HTH tetR-type" evidence="3">
    <location>
        <begin position="21"/>
        <end position="81"/>
    </location>
</feature>
<evidence type="ECO:0000313" key="5">
    <source>
        <dbReference type="Proteomes" id="UP001150259"/>
    </source>
</evidence>
<dbReference type="PANTHER" id="PTHR30055">
    <property type="entry name" value="HTH-TYPE TRANSCRIPTIONAL REGULATOR RUTR"/>
    <property type="match status" value="1"/>
</dbReference>
<gene>
    <name evidence="4" type="ORF">OO014_03615</name>
</gene>
<feature type="DNA-binding region" description="H-T-H motif" evidence="2">
    <location>
        <begin position="44"/>
        <end position="63"/>
    </location>
</feature>
<evidence type="ECO:0000259" key="3">
    <source>
        <dbReference type="PROSITE" id="PS50977"/>
    </source>
</evidence>